<dbReference type="InterPro" id="IPR001090">
    <property type="entry name" value="Ephrin_rcpt_lig-bd_dom"/>
</dbReference>
<keyword evidence="4" id="KW-0472">Membrane</keyword>
<protein>
    <submittedName>
        <fullName evidence="8">Eph LBD domain-containing protein</fullName>
    </submittedName>
</protein>
<evidence type="ECO:0000259" key="6">
    <source>
        <dbReference type="PROSITE" id="PS51550"/>
    </source>
</evidence>
<keyword evidence="2" id="KW-0547">Nucleotide-binding</keyword>
<dbReference type="GO" id="GO:0005524">
    <property type="term" value="F:ATP binding"/>
    <property type="evidence" value="ECO:0007669"/>
    <property type="project" value="UniProtKB-KW"/>
</dbReference>
<organism evidence="7 8">
    <name type="scientific">Ascaris lumbricoides</name>
    <name type="common">Giant roundworm</name>
    <dbReference type="NCBI Taxonomy" id="6252"/>
    <lineage>
        <taxon>Eukaryota</taxon>
        <taxon>Metazoa</taxon>
        <taxon>Ecdysozoa</taxon>
        <taxon>Nematoda</taxon>
        <taxon>Chromadorea</taxon>
        <taxon>Rhabditida</taxon>
        <taxon>Spirurina</taxon>
        <taxon>Ascaridomorpha</taxon>
        <taxon>Ascaridoidea</taxon>
        <taxon>Ascarididae</taxon>
        <taxon>Ascaris</taxon>
    </lineage>
</organism>
<evidence type="ECO:0000256" key="2">
    <source>
        <dbReference type="ARBA" id="ARBA00022741"/>
    </source>
</evidence>
<dbReference type="Gene3D" id="2.60.40.1770">
    <property type="entry name" value="ephrin a2 ectodomain"/>
    <property type="match status" value="1"/>
</dbReference>
<evidence type="ECO:0000256" key="3">
    <source>
        <dbReference type="ARBA" id="ARBA00022840"/>
    </source>
</evidence>
<keyword evidence="7" id="KW-1185">Reference proteome</keyword>
<proteinExistence type="predicted"/>
<accession>A0A9J2PNZ5</accession>
<keyword evidence="3" id="KW-0067">ATP-binding</keyword>
<sequence>MGCKKRVLECALSQGHISASFVEERKAWLEETYRGPEGVENRRAYVVCNVEHANVDNWLRTPRIERDGANRLHVEVTFTMRDCNEFPGNARSCKETFRLYAMQVSGTEVSNTWNETHWDLIGRIAADTGRHSKHESSAAAVNQEIRSYTVTKDAAYFAFRDSGACISILNVKEGLSGKNLYFKYWAIELALQELALNERQANTSVMHFERTDIFYEVCPEATRSFVTFPQTITGPGAQSLIAVSGKCVANASPIETAKLTYICKATGAWEMPIGECRCNAGYVGSAKHSTCTG</sequence>
<dbReference type="Gene3D" id="2.60.120.260">
    <property type="entry name" value="Galactose-binding domain-like"/>
    <property type="match status" value="1"/>
</dbReference>
<dbReference type="Proteomes" id="UP000036681">
    <property type="component" value="Unplaced"/>
</dbReference>
<dbReference type="PANTHER" id="PTHR46877">
    <property type="entry name" value="EPH RECEPTOR A5"/>
    <property type="match status" value="1"/>
</dbReference>
<dbReference type="PROSITE" id="PS51550">
    <property type="entry name" value="EPH_LBD"/>
    <property type="match status" value="1"/>
</dbReference>
<dbReference type="SMART" id="SM00615">
    <property type="entry name" value="EPH_lbd"/>
    <property type="match status" value="1"/>
</dbReference>
<evidence type="ECO:0000256" key="1">
    <source>
        <dbReference type="ARBA" id="ARBA00004167"/>
    </source>
</evidence>
<dbReference type="SUPFAM" id="SSF49785">
    <property type="entry name" value="Galactose-binding domain-like"/>
    <property type="match status" value="1"/>
</dbReference>
<dbReference type="GO" id="GO:0007411">
    <property type="term" value="P:axon guidance"/>
    <property type="evidence" value="ECO:0007669"/>
    <property type="project" value="TreeGrafter"/>
</dbReference>
<name>A0A9J2PNZ5_ASCLU</name>
<keyword evidence="5" id="KW-0675">Receptor</keyword>
<dbReference type="InterPro" id="IPR008979">
    <property type="entry name" value="Galactose-bd-like_sf"/>
</dbReference>
<dbReference type="GO" id="GO:0005886">
    <property type="term" value="C:plasma membrane"/>
    <property type="evidence" value="ECO:0007669"/>
    <property type="project" value="TreeGrafter"/>
</dbReference>
<dbReference type="PANTHER" id="PTHR46877:SF14">
    <property type="entry name" value="RECEPTOR PROTEIN-TYROSINE KINASE"/>
    <property type="match status" value="1"/>
</dbReference>
<feature type="domain" description="Eph LBD" evidence="6">
    <location>
        <begin position="1"/>
        <end position="183"/>
    </location>
</feature>
<evidence type="ECO:0000256" key="5">
    <source>
        <dbReference type="ARBA" id="ARBA00023170"/>
    </source>
</evidence>
<dbReference type="Pfam" id="PF01404">
    <property type="entry name" value="Ephrin_lbd"/>
    <property type="match status" value="1"/>
</dbReference>
<reference evidence="8" key="1">
    <citation type="submission" date="2023-03" db="UniProtKB">
        <authorList>
            <consortium name="WormBaseParasite"/>
        </authorList>
    </citation>
    <scope>IDENTIFICATION</scope>
</reference>
<dbReference type="GO" id="GO:0030425">
    <property type="term" value="C:dendrite"/>
    <property type="evidence" value="ECO:0007669"/>
    <property type="project" value="TreeGrafter"/>
</dbReference>
<dbReference type="WBParaSite" id="ALUE_0001105401-mRNA-1">
    <property type="protein sequence ID" value="ALUE_0001105401-mRNA-1"/>
    <property type="gene ID" value="ALUE_0001105401"/>
</dbReference>
<evidence type="ECO:0000256" key="4">
    <source>
        <dbReference type="ARBA" id="ARBA00023136"/>
    </source>
</evidence>
<dbReference type="GO" id="GO:0005005">
    <property type="term" value="F:transmembrane-ephrin receptor activity"/>
    <property type="evidence" value="ECO:0007669"/>
    <property type="project" value="TreeGrafter"/>
</dbReference>
<evidence type="ECO:0000313" key="8">
    <source>
        <dbReference type="WBParaSite" id="ALUE_0001105401-mRNA-1"/>
    </source>
</evidence>
<evidence type="ECO:0000313" key="7">
    <source>
        <dbReference type="Proteomes" id="UP000036681"/>
    </source>
</evidence>
<comment type="subcellular location">
    <subcellularLocation>
        <location evidence="1">Membrane</location>
        <topology evidence="1">Single-pass membrane protein</topology>
    </subcellularLocation>
</comment>
<dbReference type="InterPro" id="IPR050449">
    <property type="entry name" value="Ephrin_rcpt_TKs"/>
</dbReference>
<dbReference type="AlphaFoldDB" id="A0A9J2PNZ5"/>
<dbReference type="Pfam" id="PF25599">
    <property type="entry name" value="Ephrin_CRD"/>
    <property type="match status" value="1"/>
</dbReference>